<evidence type="ECO:0000313" key="1">
    <source>
        <dbReference type="EMBL" id="QJX80091.1"/>
    </source>
</evidence>
<geneLocation type="plasmid" evidence="2">
    <name>pfdu301a</name>
</geneLocation>
<reference evidence="1 2" key="1">
    <citation type="submission" date="2019-10" db="EMBL/GenBank/DDBJ databases">
        <title>Complete genome sequences for adaption low water activity.</title>
        <authorList>
            <person name="Zhao L."/>
            <person name="Zhong J."/>
        </authorList>
    </citation>
    <scope>NUCLEOTIDE SEQUENCE [LARGE SCALE GENOMIC DNA]</scope>
    <source>
        <strain evidence="1 2">FDU301</strain>
        <plasmid evidence="2">pfdu301a</plasmid>
    </source>
</reference>
<dbReference type="AlphaFoldDB" id="A0A6M6DYV9"/>
<gene>
    <name evidence="1" type="ORF">FDZ14_28765</name>
</gene>
<accession>A0A6M6DYV9</accession>
<evidence type="ECO:0000313" key="2">
    <source>
        <dbReference type="Proteomes" id="UP000501076"/>
    </source>
</evidence>
<protein>
    <submittedName>
        <fullName evidence="1">Uncharacterized protein</fullName>
    </submittedName>
</protein>
<keyword evidence="1" id="KW-0614">Plasmid</keyword>
<organism evidence="1 2">
    <name type="scientific">Priestia megaterium</name>
    <name type="common">Bacillus megaterium</name>
    <dbReference type="NCBI Taxonomy" id="1404"/>
    <lineage>
        <taxon>Bacteria</taxon>
        <taxon>Bacillati</taxon>
        <taxon>Bacillota</taxon>
        <taxon>Bacilli</taxon>
        <taxon>Bacillales</taxon>
        <taxon>Bacillaceae</taxon>
        <taxon>Priestia</taxon>
    </lineage>
</organism>
<dbReference type="RefSeq" id="WP_171778073.1">
    <property type="nucleotide sequence ID" value="NZ_CP045273.1"/>
</dbReference>
<dbReference type="EMBL" id="CP045273">
    <property type="protein sequence ID" value="QJX80091.1"/>
    <property type="molecule type" value="Genomic_DNA"/>
</dbReference>
<name>A0A6M6DYV9_PRIMG</name>
<proteinExistence type="predicted"/>
<dbReference type="Proteomes" id="UP000501076">
    <property type="component" value="Plasmid pFDU301A"/>
</dbReference>
<sequence length="68" mass="8105">MARPKKQELEPKKVKELEKLVDRENKWLTQNQNGSVHFKPESNEELLVVLKNIEAKMSDDVKRRIEVY</sequence>